<feature type="non-terminal residue" evidence="5">
    <location>
        <position position="134"/>
    </location>
</feature>
<dbReference type="Gene3D" id="2.40.50.120">
    <property type="match status" value="1"/>
</dbReference>
<feature type="signal peptide" evidence="2">
    <location>
        <begin position="1"/>
        <end position="20"/>
    </location>
</feature>
<feature type="chain" id="PRO_5046725790" evidence="2">
    <location>
        <begin position="21"/>
        <end position="134"/>
    </location>
</feature>
<organism evidence="4 5">
    <name type="scientific">Limulus polyphemus</name>
    <name type="common">Atlantic horseshoe crab</name>
    <dbReference type="NCBI Taxonomy" id="6850"/>
    <lineage>
        <taxon>Eukaryota</taxon>
        <taxon>Metazoa</taxon>
        <taxon>Ecdysozoa</taxon>
        <taxon>Arthropoda</taxon>
        <taxon>Chelicerata</taxon>
        <taxon>Merostomata</taxon>
        <taxon>Xiphosura</taxon>
        <taxon>Limulidae</taxon>
        <taxon>Limulus</taxon>
    </lineage>
</organism>
<evidence type="ECO:0000256" key="1">
    <source>
        <dbReference type="PROSITE-ProRule" id="PRU00443"/>
    </source>
</evidence>
<evidence type="ECO:0000313" key="5">
    <source>
        <dbReference type="RefSeq" id="XP_013793867.1"/>
    </source>
</evidence>
<dbReference type="RefSeq" id="XP_013793867.1">
    <property type="nucleotide sequence ID" value="XM_013938413.1"/>
</dbReference>
<keyword evidence="4" id="KW-1185">Reference proteome</keyword>
<comment type="caution">
    <text evidence="1">Lacks conserved residue(s) required for the propagation of feature annotation.</text>
</comment>
<dbReference type="Pfam" id="PF03146">
    <property type="entry name" value="NtA"/>
    <property type="match status" value="1"/>
</dbReference>
<accession>A0ABM1C498</accession>
<evidence type="ECO:0000259" key="3">
    <source>
        <dbReference type="PROSITE" id="PS51121"/>
    </source>
</evidence>
<dbReference type="InterPro" id="IPR008993">
    <property type="entry name" value="TIMP-like_OB-fold"/>
</dbReference>
<protein>
    <submittedName>
        <fullName evidence="5">Agrin-like</fullName>
    </submittedName>
</protein>
<evidence type="ECO:0000256" key="2">
    <source>
        <dbReference type="SAM" id="SignalP"/>
    </source>
</evidence>
<dbReference type="InterPro" id="IPR004850">
    <property type="entry name" value="NtA_dom"/>
</dbReference>
<feature type="domain" description="NtA" evidence="3">
    <location>
        <begin position="27"/>
        <end position="134"/>
    </location>
</feature>
<gene>
    <name evidence="5" type="primary">LOC106477893</name>
</gene>
<sequence>MRFVLFVAIVLLSVPSKVHLRRRRSYCREVTLEEREELANMVFTGTVERLYRTRSDVYRGSVRIKRMIKGDDNLVENTVIVDGFGDPHICFSDVRERDTRIFMVSQLSNGYLRLNSSIIRVNIRTLNRAVSAAR</sequence>
<proteinExistence type="predicted"/>
<dbReference type="Proteomes" id="UP000694941">
    <property type="component" value="Unplaced"/>
</dbReference>
<dbReference type="GeneID" id="106477893"/>
<evidence type="ECO:0000313" key="4">
    <source>
        <dbReference type="Proteomes" id="UP000694941"/>
    </source>
</evidence>
<dbReference type="SUPFAM" id="SSF50242">
    <property type="entry name" value="TIMP-like"/>
    <property type="match status" value="1"/>
</dbReference>
<keyword evidence="2" id="KW-0732">Signal</keyword>
<dbReference type="PROSITE" id="PS51121">
    <property type="entry name" value="NTA"/>
    <property type="match status" value="1"/>
</dbReference>
<reference evidence="5" key="1">
    <citation type="submission" date="2025-08" db="UniProtKB">
        <authorList>
            <consortium name="RefSeq"/>
        </authorList>
    </citation>
    <scope>IDENTIFICATION</scope>
    <source>
        <tissue evidence="5">Muscle</tissue>
    </source>
</reference>
<name>A0ABM1C498_LIMPO</name>